<reference evidence="1" key="3">
    <citation type="journal article" date="1997" name="Virus Res.">
        <title>Characterization and expression of the Marek's disease virus serotype 2 glycoprotein E in recombinant baculovirus-infected cells: initial analysis of its DNA sequence and antigenic properties.</title>
        <authorList>
            <person name="Jang H.K."/>
            <person name="Niikura M."/>
            <person name="Song C.S."/>
            <person name="Mikami T."/>
        </authorList>
    </citation>
    <scope>NUCLEOTIDE SEQUENCE</scope>
    <source>
        <strain evidence="1">HPRS24</strain>
    </source>
</reference>
<organism evidence="1">
    <name type="scientific">Marek's disease virus serotype 2 MDV2</name>
    <dbReference type="NCBI Taxonomy" id="36353"/>
    <lineage>
        <taxon>Viruses</taxon>
        <taxon>Duplodnaviria</taxon>
        <taxon>Heunggongvirae</taxon>
        <taxon>Peploviricota</taxon>
        <taxon>Herviviricetes</taxon>
        <taxon>Herpesvirales</taxon>
        <taxon>Orthoherpesviridae</taxon>
        <taxon>Alphaherpesvirinae</taxon>
        <taxon>Mardivirus</taxon>
        <taxon>Mardivirus gallidalpha3</taxon>
        <taxon>Gallid alphaherpesvirus 3</taxon>
    </lineage>
</organism>
<proteinExistence type="predicted"/>
<protein>
    <submittedName>
        <fullName evidence="1">Uncharacterized protein</fullName>
    </submittedName>
</protein>
<reference evidence="1" key="2">
    <citation type="journal article" date="1996" name="J. Vet. Med. Sci.">
        <title>Marek's disease virus serotype 2 glycoprotein I gene: nucleotide sequence and expression by a recombinant baculovirus.</title>
        <authorList>
            <person name="Jang H.K."/>
            <person name="Ono M."/>
            <person name="Kim T.J."/>
            <person name="Cai J.S."/>
            <person name="Tsushima Y."/>
            <person name="Niikura M."/>
            <person name="Mikami T."/>
        </authorList>
    </citation>
    <scope>NUCLEOTIDE SEQUENCE</scope>
    <source>
        <strain evidence="1">HPRS24</strain>
    </source>
</reference>
<reference evidence="1" key="4">
    <citation type="journal article" date="1998" name="Virus Res.">
        <title>The genetic organization and transcriptional analysis of the short unique region in the genome of nononcogenic Marek's disease virus serotype 2.</title>
        <authorList>
            <person name="Jang H.K."/>
            <person name="Ono M."/>
            <person name="Kim T.J."/>
            <person name="Izumiya Y."/>
            <person name="Damiani A.M."/>
            <person name="Matsumura T."/>
            <person name="Niikura M."/>
            <person name="Kai C."/>
            <person name="Mikami T."/>
        </authorList>
    </citation>
    <scope>NUCLEOTIDE SEQUENCE</scope>
    <source>
        <strain evidence="1">HPRS24</strain>
    </source>
</reference>
<accession>O89263</accession>
<evidence type="ECO:0000313" key="1">
    <source>
        <dbReference type="EMBL" id="BAA32005.1"/>
    </source>
</evidence>
<dbReference type="EMBL" id="AB016432">
    <property type="protein sequence ID" value="BAA32005.1"/>
    <property type="molecule type" value="Genomic_DNA"/>
</dbReference>
<reference evidence="1" key="1">
    <citation type="journal article" date="1996" name="Arch. Virol.">
        <title>Identification of a potential Marek's disease virus serotype 2 glycoprotein D gene with homology to herpes simplex virus glycoprotein D.</title>
        <authorList>
            <person name="Jang H.K."/>
            <person name="Ono M."/>
            <person name="Kato Y."/>
            <person name="Tohya Y."/>
            <person name="Niikura M."/>
            <person name="Mikami T."/>
        </authorList>
    </citation>
    <scope>NUCLEOTIDE SEQUENCE</scope>
    <source>
        <strain evidence="1">HPRS24</strain>
    </source>
</reference>
<name>O89263_9ALPH</name>
<sequence>MYHYLNEGYPASMAEHKNFLCYCCFRPASLEKFAHIHHVIAPDTPTQGRSRCPLTYQVILCLVRRPYRLVRLPV</sequence>